<feature type="transmembrane region" description="Helical" evidence="8">
    <location>
        <begin position="12"/>
        <end position="33"/>
    </location>
</feature>
<comment type="subcellular location">
    <subcellularLocation>
        <location evidence="1">Cell membrane</location>
        <topology evidence="1">Multi-pass membrane protein</topology>
    </subcellularLocation>
</comment>
<sequence length="248" mass="26932">MATMVETGQRRRALGFFAICLGNFVIMLDTNIVNLAVPHIRSSLGGSLGTLLWVVNGYTLTVAALILSGGAIGDRLGNDRAYRLGVLGFAITSLICGLAPNLALLILFRVLQGVSAARDGAAGRGRADRHAGLAGHLLRQRADLRRGLHPGHADDQRYPARRAREARRAGADTRDRRDGRGGVRVRGRLDLRLDFPRRSSAWPRSGCSRDDVGHDLGYFPRHGLAEFDHLLPVVLLCGPHEYAPILDP</sequence>
<dbReference type="InterPro" id="IPR036259">
    <property type="entry name" value="MFS_trans_sf"/>
</dbReference>
<dbReference type="SUPFAM" id="SSF103473">
    <property type="entry name" value="MFS general substrate transporter"/>
    <property type="match status" value="1"/>
</dbReference>
<dbReference type="PANTHER" id="PTHR42718:SF46">
    <property type="entry name" value="BLR6921 PROTEIN"/>
    <property type="match status" value="1"/>
</dbReference>
<feature type="domain" description="Major facilitator superfamily (MFS) profile" evidence="9">
    <location>
        <begin position="15"/>
        <end position="248"/>
    </location>
</feature>
<keyword evidence="4 8" id="KW-0812">Transmembrane</keyword>
<dbReference type="InterPro" id="IPR020846">
    <property type="entry name" value="MFS_dom"/>
</dbReference>
<evidence type="ECO:0000256" key="8">
    <source>
        <dbReference type="SAM" id="Phobius"/>
    </source>
</evidence>
<evidence type="ECO:0000256" key="5">
    <source>
        <dbReference type="ARBA" id="ARBA00022989"/>
    </source>
</evidence>
<keyword evidence="2" id="KW-0813">Transport</keyword>
<comment type="caution">
    <text evidence="10">The sequence shown here is derived from an EMBL/GenBank/DDBJ whole genome shotgun (WGS) entry which is preliminary data.</text>
</comment>
<dbReference type="InterPro" id="IPR011701">
    <property type="entry name" value="MFS"/>
</dbReference>
<dbReference type="GO" id="GO:0005886">
    <property type="term" value="C:plasma membrane"/>
    <property type="evidence" value="ECO:0007669"/>
    <property type="project" value="UniProtKB-SubCell"/>
</dbReference>
<keyword evidence="6 8" id="KW-0472">Membrane</keyword>
<dbReference type="PROSITE" id="PS50850">
    <property type="entry name" value="MFS"/>
    <property type="match status" value="1"/>
</dbReference>
<dbReference type="EMBL" id="VDFW01000034">
    <property type="protein sequence ID" value="TNC21396.1"/>
    <property type="molecule type" value="Genomic_DNA"/>
</dbReference>
<keyword evidence="3" id="KW-1003">Cell membrane</keyword>
<evidence type="ECO:0000256" key="1">
    <source>
        <dbReference type="ARBA" id="ARBA00004651"/>
    </source>
</evidence>
<evidence type="ECO:0000259" key="9">
    <source>
        <dbReference type="PROSITE" id="PS50850"/>
    </source>
</evidence>
<proteinExistence type="predicted"/>
<reference evidence="10 11" key="1">
    <citation type="submission" date="2019-06" db="EMBL/GenBank/DDBJ databases">
        <title>Amycolatopsis alkalitolerans sp. nov., isolated from Gastrodia elata Blume.</title>
        <authorList>
            <person name="Narsing Rao M.P."/>
            <person name="Li W.J."/>
        </authorList>
    </citation>
    <scope>NUCLEOTIDE SEQUENCE [LARGE SCALE GENOMIC DNA]</scope>
    <source>
        <strain evidence="10 11">SYSUP0005</strain>
    </source>
</reference>
<feature type="transmembrane region" description="Helical" evidence="8">
    <location>
        <begin position="53"/>
        <end position="72"/>
    </location>
</feature>
<feature type="region of interest" description="Disordered" evidence="7">
    <location>
        <begin position="148"/>
        <end position="181"/>
    </location>
</feature>
<dbReference type="Gene3D" id="1.20.1720.10">
    <property type="entry name" value="Multidrug resistance protein D"/>
    <property type="match status" value="1"/>
</dbReference>
<dbReference type="GO" id="GO:0022857">
    <property type="term" value="F:transmembrane transporter activity"/>
    <property type="evidence" value="ECO:0007669"/>
    <property type="project" value="InterPro"/>
</dbReference>
<dbReference type="RefSeq" id="WP_139099821.1">
    <property type="nucleotide sequence ID" value="NZ_VDFW01000034.1"/>
</dbReference>
<evidence type="ECO:0000313" key="10">
    <source>
        <dbReference type="EMBL" id="TNC21396.1"/>
    </source>
</evidence>
<name>A0A5C4LTS3_9PSEU</name>
<evidence type="ECO:0000256" key="3">
    <source>
        <dbReference type="ARBA" id="ARBA00022475"/>
    </source>
</evidence>
<evidence type="ECO:0000256" key="7">
    <source>
        <dbReference type="SAM" id="MobiDB-lite"/>
    </source>
</evidence>
<evidence type="ECO:0000256" key="4">
    <source>
        <dbReference type="ARBA" id="ARBA00022692"/>
    </source>
</evidence>
<protein>
    <submittedName>
        <fullName evidence="10">MFS transporter</fullName>
    </submittedName>
</protein>
<accession>A0A5C4LTS3</accession>
<dbReference type="Pfam" id="PF07690">
    <property type="entry name" value="MFS_1"/>
    <property type="match status" value="1"/>
</dbReference>
<organism evidence="10 11">
    <name type="scientific">Amycolatopsis alkalitolerans</name>
    <dbReference type="NCBI Taxonomy" id="2547244"/>
    <lineage>
        <taxon>Bacteria</taxon>
        <taxon>Bacillati</taxon>
        <taxon>Actinomycetota</taxon>
        <taxon>Actinomycetes</taxon>
        <taxon>Pseudonocardiales</taxon>
        <taxon>Pseudonocardiaceae</taxon>
        <taxon>Amycolatopsis</taxon>
    </lineage>
</organism>
<dbReference type="PANTHER" id="PTHR42718">
    <property type="entry name" value="MAJOR FACILITATOR SUPERFAMILY MULTIDRUG TRANSPORTER MFSC"/>
    <property type="match status" value="1"/>
</dbReference>
<dbReference type="OrthoDB" id="7375466at2"/>
<dbReference type="AlphaFoldDB" id="A0A5C4LTS3"/>
<feature type="transmembrane region" description="Helical" evidence="8">
    <location>
        <begin position="84"/>
        <end position="108"/>
    </location>
</feature>
<evidence type="ECO:0000256" key="6">
    <source>
        <dbReference type="ARBA" id="ARBA00023136"/>
    </source>
</evidence>
<evidence type="ECO:0000313" key="11">
    <source>
        <dbReference type="Proteomes" id="UP000305546"/>
    </source>
</evidence>
<dbReference type="Proteomes" id="UP000305546">
    <property type="component" value="Unassembled WGS sequence"/>
</dbReference>
<gene>
    <name evidence="10" type="ORF">FG385_28125</name>
</gene>
<keyword evidence="11" id="KW-1185">Reference proteome</keyword>
<evidence type="ECO:0000256" key="2">
    <source>
        <dbReference type="ARBA" id="ARBA00022448"/>
    </source>
</evidence>
<keyword evidence="5 8" id="KW-1133">Transmembrane helix</keyword>